<dbReference type="RefSeq" id="WP_086073069.1">
    <property type="nucleotide sequence ID" value="NZ_CP021109.1"/>
</dbReference>
<evidence type="ECO:0000313" key="2">
    <source>
        <dbReference type="EMBL" id="ARP87792.1"/>
    </source>
</evidence>
<evidence type="ECO:0000313" key="3">
    <source>
        <dbReference type="Proteomes" id="UP000194139"/>
    </source>
</evidence>
<proteinExistence type="predicted"/>
<evidence type="ECO:0000259" key="1">
    <source>
        <dbReference type="SMART" id="SM00901"/>
    </source>
</evidence>
<dbReference type="EMBL" id="CP021109">
    <property type="protein sequence ID" value="ARP87792.1"/>
    <property type="molecule type" value="Genomic_DNA"/>
</dbReference>
<feature type="domain" description="FRG" evidence="1">
    <location>
        <begin position="53"/>
        <end position="168"/>
    </location>
</feature>
<dbReference type="AlphaFoldDB" id="A0A1W6Z357"/>
<accession>A0A1W6Z357</accession>
<dbReference type="InterPro" id="IPR014966">
    <property type="entry name" value="FRG-dom"/>
</dbReference>
<keyword evidence="3" id="KW-1185">Reference proteome</keyword>
<sequence length="295" mass="32653">MEQITEHKLWTFTGAGPAATVVQGQNFRKADAHPVASYFDLATKVAELQFRNRDHVLLFRGQASDHRNQRGYTSLKPSLLRGAAGRNPGVAELRQRFATLEAAEEILAQEYADAGLLGRDRVQRQRIVRWSILQHYEVCATPLLDVTHSLRIAASFASHGAKQDAYVFVLGVPNLSGGITASAEAGLQAVRLSSVCPPSAVRPHLQEGYLLGEYPEMSGIGQKALYLHHETDFGRRLIAKFRFDPTHFWEGHSFPIVGKQALYPSADPMLELAQRVKDRLDAAQAPPARASRRIP</sequence>
<reference evidence="2 3" key="1">
    <citation type="submission" date="2017-05" db="EMBL/GenBank/DDBJ databases">
        <title>Complete and WGS of Bordetella genogroups.</title>
        <authorList>
            <person name="Spilker T."/>
            <person name="LiPuma J."/>
        </authorList>
    </citation>
    <scope>NUCLEOTIDE SEQUENCE [LARGE SCALE GENOMIC DNA]</scope>
    <source>
        <strain evidence="2 3">AU17164</strain>
    </source>
</reference>
<dbReference type="Proteomes" id="UP000194139">
    <property type="component" value="Chromosome"/>
</dbReference>
<organism evidence="2 3">
    <name type="scientific">Bordetella genomosp. 9</name>
    <dbReference type="NCBI Taxonomy" id="1416803"/>
    <lineage>
        <taxon>Bacteria</taxon>
        <taxon>Pseudomonadati</taxon>
        <taxon>Pseudomonadota</taxon>
        <taxon>Betaproteobacteria</taxon>
        <taxon>Burkholderiales</taxon>
        <taxon>Alcaligenaceae</taxon>
        <taxon>Bordetella</taxon>
    </lineage>
</organism>
<protein>
    <recommendedName>
        <fullName evidence="1">FRG domain-containing protein</fullName>
    </recommendedName>
</protein>
<gene>
    <name evidence="2" type="ORF">CAL13_17410</name>
</gene>
<name>A0A1W6Z357_9BORD</name>
<dbReference type="Pfam" id="PF08867">
    <property type="entry name" value="FRG"/>
    <property type="match status" value="1"/>
</dbReference>
<dbReference type="SMART" id="SM00901">
    <property type="entry name" value="FRG"/>
    <property type="match status" value="1"/>
</dbReference>